<feature type="non-terminal residue" evidence="1">
    <location>
        <position position="98"/>
    </location>
</feature>
<accession>A0A699VNG7</accession>
<reference evidence="1" key="1">
    <citation type="journal article" date="2019" name="Sci. Rep.">
        <title>Draft genome of Tanacetum cinerariifolium, the natural source of mosquito coil.</title>
        <authorList>
            <person name="Yamashiro T."/>
            <person name="Shiraishi A."/>
            <person name="Satake H."/>
            <person name="Nakayama K."/>
        </authorList>
    </citation>
    <scope>NUCLEOTIDE SEQUENCE</scope>
</reference>
<sequence length="98" mass="10874">ILLRRHRGFDGRQRFAVERAHHVGSRLTGAHRVELKGRHVEAAALRIALVSQRKVGGSGGRFAGRFLGRFAPDSQRVDVRHINVVAVVVKLKILALKP</sequence>
<evidence type="ECO:0000313" key="1">
    <source>
        <dbReference type="EMBL" id="GFD35903.1"/>
    </source>
</evidence>
<dbReference type="EMBL" id="BKCJ011464574">
    <property type="protein sequence ID" value="GFD35903.1"/>
    <property type="molecule type" value="Genomic_DNA"/>
</dbReference>
<protein>
    <submittedName>
        <fullName evidence="1">Uncharacterized protein</fullName>
    </submittedName>
</protein>
<dbReference type="AlphaFoldDB" id="A0A699VNG7"/>
<feature type="non-terminal residue" evidence="1">
    <location>
        <position position="1"/>
    </location>
</feature>
<comment type="caution">
    <text evidence="1">The sequence shown here is derived from an EMBL/GenBank/DDBJ whole genome shotgun (WGS) entry which is preliminary data.</text>
</comment>
<organism evidence="1">
    <name type="scientific">Tanacetum cinerariifolium</name>
    <name type="common">Dalmatian daisy</name>
    <name type="synonym">Chrysanthemum cinerariifolium</name>
    <dbReference type="NCBI Taxonomy" id="118510"/>
    <lineage>
        <taxon>Eukaryota</taxon>
        <taxon>Viridiplantae</taxon>
        <taxon>Streptophyta</taxon>
        <taxon>Embryophyta</taxon>
        <taxon>Tracheophyta</taxon>
        <taxon>Spermatophyta</taxon>
        <taxon>Magnoliopsida</taxon>
        <taxon>eudicotyledons</taxon>
        <taxon>Gunneridae</taxon>
        <taxon>Pentapetalae</taxon>
        <taxon>asterids</taxon>
        <taxon>campanulids</taxon>
        <taxon>Asterales</taxon>
        <taxon>Asteraceae</taxon>
        <taxon>Asteroideae</taxon>
        <taxon>Anthemideae</taxon>
        <taxon>Anthemidinae</taxon>
        <taxon>Tanacetum</taxon>
    </lineage>
</organism>
<name>A0A699VNG7_TANCI</name>
<proteinExistence type="predicted"/>
<gene>
    <name evidence="1" type="ORF">Tci_907872</name>
</gene>